<dbReference type="WBParaSite" id="TCNE_0000402201-mRNA-1">
    <property type="protein sequence ID" value="TCNE_0000402201-mRNA-1"/>
    <property type="gene ID" value="TCNE_0000402201"/>
</dbReference>
<dbReference type="EMBL" id="UYWY01006026">
    <property type="protein sequence ID" value="VDM29739.1"/>
    <property type="molecule type" value="Genomic_DNA"/>
</dbReference>
<organism evidence="2 3">
    <name type="scientific">Toxocara canis</name>
    <name type="common">Canine roundworm</name>
    <dbReference type="NCBI Taxonomy" id="6265"/>
    <lineage>
        <taxon>Eukaryota</taxon>
        <taxon>Metazoa</taxon>
        <taxon>Ecdysozoa</taxon>
        <taxon>Nematoda</taxon>
        <taxon>Chromadorea</taxon>
        <taxon>Rhabditida</taxon>
        <taxon>Spirurina</taxon>
        <taxon>Ascaridomorpha</taxon>
        <taxon>Ascaridoidea</taxon>
        <taxon>Toxocaridae</taxon>
        <taxon>Toxocara</taxon>
    </lineage>
</organism>
<accession>A0A183U6A2</accession>
<keyword evidence="2" id="KW-1185">Reference proteome</keyword>
<protein>
    <submittedName>
        <fullName evidence="3">ZP domain-containing protein</fullName>
    </submittedName>
</protein>
<proteinExistence type="predicted"/>
<dbReference type="Proteomes" id="UP000050794">
    <property type="component" value="Unassembled WGS sequence"/>
</dbReference>
<reference evidence="3" key="1">
    <citation type="submission" date="2016-06" db="UniProtKB">
        <authorList>
            <consortium name="WormBaseParasite"/>
        </authorList>
    </citation>
    <scope>IDENTIFICATION</scope>
</reference>
<sequence>MEILIQPESRGIHYEGYESEYIQCVFEDGDPSKKQQMECDIIRPDEENNVVFDCGNGAVTKKVVSFSMQFFP</sequence>
<evidence type="ECO:0000313" key="1">
    <source>
        <dbReference type="EMBL" id="VDM29739.1"/>
    </source>
</evidence>
<dbReference type="AlphaFoldDB" id="A0A183U6A2"/>
<evidence type="ECO:0000313" key="2">
    <source>
        <dbReference type="Proteomes" id="UP000050794"/>
    </source>
</evidence>
<evidence type="ECO:0000313" key="3">
    <source>
        <dbReference type="WBParaSite" id="TCNE_0000402201-mRNA-1"/>
    </source>
</evidence>
<reference evidence="1 2" key="2">
    <citation type="submission" date="2018-11" db="EMBL/GenBank/DDBJ databases">
        <authorList>
            <consortium name="Pathogen Informatics"/>
        </authorList>
    </citation>
    <scope>NUCLEOTIDE SEQUENCE [LARGE SCALE GENOMIC DNA]</scope>
</reference>
<name>A0A183U6A2_TOXCA</name>
<gene>
    <name evidence="1" type="ORF">TCNE_LOCUS4022</name>
</gene>